<gene>
    <name evidence="2" type="ORF">ALECFALPRED_009574</name>
</gene>
<dbReference type="AlphaFoldDB" id="A0A8H3J7H3"/>
<sequence length="292" mass="32757">MNQFPLPPFNAPSTSPTFPFPTNNTGDTNNEARPEGTQARVNEIAEVKAALFSSAPKAEVYRRIINTYRFRVEDSYIYGGKEIGWTTDYRGKPPRAEFGSFLYQIQQTGLVPDWFDREACAETMKLAKDANGDVYIGHAIDAEDIEAAHEVEGQSVVALMRRAAECVYGGGFEYESDPEVVGAVMAHRIPKFRRKGIARLPRKPGQERRPVYDPSRHAASGTTLRMNYYMDDYENVEDQMSIEEYVTLMDEHKLRSILDLVGPSSGTHHGYGSGSGTFHGGDLDGQEWEHNY</sequence>
<feature type="compositionally biased region" description="Pro residues" evidence="1">
    <location>
        <begin position="1"/>
        <end position="10"/>
    </location>
</feature>
<dbReference type="OrthoDB" id="432970at2759"/>
<dbReference type="EMBL" id="CAJPDR010000729">
    <property type="protein sequence ID" value="CAF9942217.1"/>
    <property type="molecule type" value="Genomic_DNA"/>
</dbReference>
<evidence type="ECO:0000256" key="1">
    <source>
        <dbReference type="SAM" id="MobiDB-lite"/>
    </source>
</evidence>
<keyword evidence="3" id="KW-1185">Reference proteome</keyword>
<protein>
    <submittedName>
        <fullName evidence="2">Uncharacterized protein</fullName>
    </submittedName>
</protein>
<organism evidence="2 3">
    <name type="scientific">Alectoria fallacina</name>
    <dbReference type="NCBI Taxonomy" id="1903189"/>
    <lineage>
        <taxon>Eukaryota</taxon>
        <taxon>Fungi</taxon>
        <taxon>Dikarya</taxon>
        <taxon>Ascomycota</taxon>
        <taxon>Pezizomycotina</taxon>
        <taxon>Lecanoromycetes</taxon>
        <taxon>OSLEUM clade</taxon>
        <taxon>Lecanoromycetidae</taxon>
        <taxon>Lecanorales</taxon>
        <taxon>Lecanorineae</taxon>
        <taxon>Parmeliaceae</taxon>
        <taxon>Alectoria</taxon>
    </lineage>
</organism>
<reference evidence="2" key="1">
    <citation type="submission" date="2021-03" db="EMBL/GenBank/DDBJ databases">
        <authorList>
            <person name="Tagirdzhanova G."/>
        </authorList>
    </citation>
    <scope>NUCLEOTIDE SEQUENCE</scope>
</reference>
<comment type="caution">
    <text evidence="2">The sequence shown here is derived from an EMBL/GenBank/DDBJ whole genome shotgun (WGS) entry which is preliminary data.</text>
</comment>
<feature type="region of interest" description="Disordered" evidence="1">
    <location>
        <begin position="1"/>
        <end position="36"/>
    </location>
</feature>
<name>A0A8H3J7H3_9LECA</name>
<accession>A0A8H3J7H3</accession>
<proteinExistence type="predicted"/>
<dbReference type="Proteomes" id="UP000664203">
    <property type="component" value="Unassembled WGS sequence"/>
</dbReference>
<evidence type="ECO:0000313" key="3">
    <source>
        <dbReference type="Proteomes" id="UP000664203"/>
    </source>
</evidence>
<feature type="compositionally biased region" description="Low complexity" evidence="1">
    <location>
        <begin position="11"/>
        <end position="29"/>
    </location>
</feature>
<evidence type="ECO:0000313" key="2">
    <source>
        <dbReference type="EMBL" id="CAF9942217.1"/>
    </source>
</evidence>